<accession>C7BU53</accession>
<dbReference type="AlphaFoldDB" id="C7BU53"/>
<evidence type="ECO:0000313" key="2">
    <source>
        <dbReference type="Proteomes" id="UP000002747"/>
    </source>
</evidence>
<evidence type="ECO:0008006" key="3">
    <source>
        <dbReference type="Google" id="ProtNLM"/>
    </source>
</evidence>
<organism evidence="1 2">
    <name type="scientific">Photorhabdus asymbiotica subsp. asymbiotica (strain ATCC 43949 / 3105-77)</name>
    <name type="common">Xenorhabdus luminescens (strain 2)</name>
    <dbReference type="NCBI Taxonomy" id="553480"/>
    <lineage>
        <taxon>Bacteria</taxon>
        <taxon>Pseudomonadati</taxon>
        <taxon>Pseudomonadota</taxon>
        <taxon>Gammaproteobacteria</taxon>
        <taxon>Enterobacterales</taxon>
        <taxon>Morganellaceae</taxon>
        <taxon>Photorhabdus</taxon>
    </lineage>
</organism>
<dbReference type="Proteomes" id="UP000002747">
    <property type="component" value="Chromosome"/>
</dbReference>
<gene>
    <name evidence="1" type="primary">cipB</name>
    <name evidence="1" type="ordered locus">PAU_00110</name>
</gene>
<sequence>MEFIIMMIKKDILLHEELIVDDELRVGKVEKVNIDILSPSSVIVSLNILGVVDDFHLLVVDGDKDKEKIVLLYLSLLRVLHEKLDVKVKIAKSNLTKIKYIVGVEI</sequence>
<protein>
    <recommendedName>
        <fullName evidence="3">Cro/Cl family transcriptional regulator</fullName>
    </recommendedName>
</protein>
<evidence type="ECO:0000313" key="1">
    <source>
        <dbReference type="EMBL" id="CAQ82203.1"/>
    </source>
</evidence>
<dbReference type="EMBL" id="FM162591">
    <property type="protein sequence ID" value="CAQ82203.1"/>
    <property type="molecule type" value="Genomic_DNA"/>
</dbReference>
<proteinExistence type="predicted"/>
<reference evidence="1 2" key="1">
    <citation type="journal article" date="2009" name="BMC Genomics">
        <title>Comparative genomics of the emerging human pathogen Photorhabdus asymbiotica with the insect pathogen Photorhabdus luminescens.</title>
        <authorList>
            <person name="Wilkinson P."/>
            <person name="Waterfield N.R."/>
            <person name="Crossman L."/>
            <person name="Corton C."/>
            <person name="Sanchez-Contreras M."/>
            <person name="Vlisidou I."/>
            <person name="Barron A."/>
            <person name="Bignell A."/>
            <person name="Clark L."/>
            <person name="Ormond D."/>
            <person name="Mayho M."/>
            <person name="Bason N."/>
            <person name="Smith F."/>
            <person name="Simmonds M."/>
            <person name="Churcher C."/>
            <person name="Harris D."/>
            <person name="Thompson N.R."/>
            <person name="Quail M."/>
            <person name="Parkhill J."/>
            <person name="ffrench-Constant R.H."/>
        </authorList>
    </citation>
    <scope>NUCLEOTIDE SEQUENCE [LARGE SCALE GENOMIC DNA]</scope>
    <source>
        <strain evidence="2">ATCC 43949 / 3105-77</strain>
    </source>
</reference>
<dbReference type="KEGG" id="pay:PAU_00110"/>
<name>C7BU53_PHOAA</name>